<evidence type="ECO:0000313" key="7">
    <source>
        <dbReference type="Proteomes" id="UP000001514"/>
    </source>
</evidence>
<proteinExistence type="predicted"/>
<dbReference type="GO" id="GO:0008270">
    <property type="term" value="F:zinc ion binding"/>
    <property type="evidence" value="ECO:0007669"/>
    <property type="project" value="UniProtKB-KW"/>
</dbReference>
<evidence type="ECO:0000256" key="1">
    <source>
        <dbReference type="ARBA" id="ARBA00022723"/>
    </source>
</evidence>
<dbReference type="HOGENOM" id="CLU_044168_0_0_1"/>
<keyword evidence="7" id="KW-1185">Reference proteome</keyword>
<evidence type="ECO:0000256" key="3">
    <source>
        <dbReference type="ARBA" id="ARBA00022833"/>
    </source>
</evidence>
<dbReference type="AlphaFoldDB" id="D8TE26"/>
<dbReference type="InterPro" id="IPR002893">
    <property type="entry name" value="Znf_MYND"/>
</dbReference>
<keyword evidence="2 4" id="KW-0863">Zinc-finger</keyword>
<dbReference type="FunCoup" id="D8TE26">
    <property type="interactions" value="161"/>
</dbReference>
<evidence type="ECO:0000256" key="2">
    <source>
        <dbReference type="ARBA" id="ARBA00022771"/>
    </source>
</evidence>
<dbReference type="PROSITE" id="PS50865">
    <property type="entry name" value="ZF_MYND_2"/>
    <property type="match status" value="1"/>
</dbReference>
<organism evidence="7">
    <name type="scientific">Selaginella moellendorffii</name>
    <name type="common">Spikemoss</name>
    <dbReference type="NCBI Taxonomy" id="88036"/>
    <lineage>
        <taxon>Eukaryota</taxon>
        <taxon>Viridiplantae</taxon>
        <taxon>Streptophyta</taxon>
        <taxon>Embryophyta</taxon>
        <taxon>Tracheophyta</taxon>
        <taxon>Lycopodiopsida</taxon>
        <taxon>Selaginellales</taxon>
        <taxon>Selaginellaceae</taxon>
        <taxon>Selaginella</taxon>
    </lineage>
</organism>
<accession>D8TE26</accession>
<dbReference type="eggNOG" id="KOG2084">
    <property type="taxonomic scope" value="Eukaryota"/>
</dbReference>
<evidence type="ECO:0000256" key="4">
    <source>
        <dbReference type="PROSITE-ProRule" id="PRU00134"/>
    </source>
</evidence>
<sequence>MDCGARNLSRCVDDASCPIRCDGCRVVWYCSRFHQSRHWSEHKLVCKRLAQQARKASSVSEFPFSFELESSMCGFLDKRGLHGKGLWKNECSCLAGARSPRNAPAAPLESWKQYYEWRDLPLHSPAAILLHSPLTLYYAINQTSFDPREKLTIHYLGPERELEQLEVFAELLALLPGAQIHIDFVGPAVPSSSHGSTLELASYPKCLDASCECKLETNHTITPTVSVSMWKGLYHEVHHQISRADVVVAFNAGVAAYITWRPTIELLLTMEVPVFVTDFCEEACVLAVECIDSLEPNHVTFPITENPFRQPAGLWNTGIDLPMHANCFIFGLGVALEGLLS</sequence>
<dbReference type="Proteomes" id="UP000001514">
    <property type="component" value="Unassembled WGS sequence"/>
</dbReference>
<dbReference type="SUPFAM" id="SSF144232">
    <property type="entry name" value="HIT/MYND zinc finger-like"/>
    <property type="match status" value="1"/>
</dbReference>
<feature type="domain" description="MYND-type" evidence="5">
    <location>
        <begin position="1"/>
        <end position="46"/>
    </location>
</feature>
<dbReference type="Gramene" id="EFJ05090">
    <property type="protein sequence ID" value="EFJ05090"/>
    <property type="gene ID" value="SELMODRAFT_431879"/>
</dbReference>
<dbReference type="Gene3D" id="6.10.140.2220">
    <property type="match status" value="1"/>
</dbReference>
<dbReference type="OMA" id="GMWMYEC"/>
<dbReference type="InterPro" id="IPR046824">
    <property type="entry name" value="Mss51-like_C"/>
</dbReference>
<dbReference type="Pfam" id="PF01753">
    <property type="entry name" value="zf-MYND"/>
    <property type="match status" value="1"/>
</dbReference>
<dbReference type="PANTHER" id="PTHR47570">
    <property type="entry name" value="ZINC ION BINDING PROTEIN"/>
    <property type="match status" value="1"/>
</dbReference>
<keyword evidence="1" id="KW-0479">Metal-binding</keyword>
<dbReference type="InParanoid" id="D8TE26"/>
<dbReference type="KEGG" id="smo:SELMODRAFT_431879"/>
<reference evidence="6 7" key="1">
    <citation type="journal article" date="2011" name="Science">
        <title>The Selaginella genome identifies genetic changes associated with the evolution of vascular plants.</title>
        <authorList>
            <person name="Banks J.A."/>
            <person name="Nishiyama T."/>
            <person name="Hasebe M."/>
            <person name="Bowman J.L."/>
            <person name="Gribskov M."/>
            <person name="dePamphilis C."/>
            <person name="Albert V.A."/>
            <person name="Aono N."/>
            <person name="Aoyama T."/>
            <person name="Ambrose B.A."/>
            <person name="Ashton N.W."/>
            <person name="Axtell M.J."/>
            <person name="Barker E."/>
            <person name="Barker M.S."/>
            <person name="Bennetzen J.L."/>
            <person name="Bonawitz N.D."/>
            <person name="Chapple C."/>
            <person name="Cheng C."/>
            <person name="Correa L.G."/>
            <person name="Dacre M."/>
            <person name="DeBarry J."/>
            <person name="Dreyer I."/>
            <person name="Elias M."/>
            <person name="Engstrom E.M."/>
            <person name="Estelle M."/>
            <person name="Feng L."/>
            <person name="Finet C."/>
            <person name="Floyd S.K."/>
            <person name="Frommer W.B."/>
            <person name="Fujita T."/>
            <person name="Gramzow L."/>
            <person name="Gutensohn M."/>
            <person name="Harholt J."/>
            <person name="Hattori M."/>
            <person name="Heyl A."/>
            <person name="Hirai T."/>
            <person name="Hiwatashi Y."/>
            <person name="Ishikawa M."/>
            <person name="Iwata M."/>
            <person name="Karol K.G."/>
            <person name="Koehler B."/>
            <person name="Kolukisaoglu U."/>
            <person name="Kubo M."/>
            <person name="Kurata T."/>
            <person name="Lalonde S."/>
            <person name="Li K."/>
            <person name="Li Y."/>
            <person name="Litt A."/>
            <person name="Lyons E."/>
            <person name="Manning G."/>
            <person name="Maruyama T."/>
            <person name="Michael T.P."/>
            <person name="Mikami K."/>
            <person name="Miyazaki S."/>
            <person name="Morinaga S."/>
            <person name="Murata T."/>
            <person name="Mueller-Roeber B."/>
            <person name="Nelson D.R."/>
            <person name="Obara M."/>
            <person name="Oguri Y."/>
            <person name="Olmstead R.G."/>
            <person name="Onodera N."/>
            <person name="Petersen B.L."/>
            <person name="Pils B."/>
            <person name="Prigge M."/>
            <person name="Rensing S.A."/>
            <person name="Riano-Pachon D.M."/>
            <person name="Roberts A.W."/>
            <person name="Sato Y."/>
            <person name="Scheller H.V."/>
            <person name="Schulz B."/>
            <person name="Schulz C."/>
            <person name="Shakirov E.V."/>
            <person name="Shibagaki N."/>
            <person name="Shinohara N."/>
            <person name="Shippen D.E."/>
            <person name="Soerensen I."/>
            <person name="Sotooka R."/>
            <person name="Sugimoto N."/>
            <person name="Sugita M."/>
            <person name="Sumikawa N."/>
            <person name="Tanurdzic M."/>
            <person name="Theissen G."/>
            <person name="Ulvskov P."/>
            <person name="Wakazuki S."/>
            <person name="Weng J.K."/>
            <person name="Willats W.W."/>
            <person name="Wipf D."/>
            <person name="Wolf P.G."/>
            <person name="Yang L."/>
            <person name="Zimmer A.D."/>
            <person name="Zhu Q."/>
            <person name="Mitros T."/>
            <person name="Hellsten U."/>
            <person name="Loque D."/>
            <person name="Otillar R."/>
            <person name="Salamov A."/>
            <person name="Schmutz J."/>
            <person name="Shapiro H."/>
            <person name="Lindquist E."/>
            <person name="Lucas S."/>
            <person name="Rokhsar D."/>
            <person name="Grigoriev I.V."/>
        </authorList>
    </citation>
    <scope>NUCLEOTIDE SEQUENCE [LARGE SCALE GENOMIC DNA]</scope>
</reference>
<dbReference type="EMBL" id="GL377738">
    <property type="protein sequence ID" value="EFJ05090.1"/>
    <property type="molecule type" value="Genomic_DNA"/>
</dbReference>
<evidence type="ECO:0000259" key="5">
    <source>
        <dbReference type="PROSITE" id="PS50865"/>
    </source>
</evidence>
<dbReference type="PANTHER" id="PTHR47570:SF1">
    <property type="entry name" value="ZINC ION BINDING PROTEIN"/>
    <property type="match status" value="1"/>
</dbReference>
<evidence type="ECO:0000313" key="6">
    <source>
        <dbReference type="EMBL" id="EFJ05090.1"/>
    </source>
</evidence>
<name>D8TE26_SELML</name>
<dbReference type="STRING" id="88036.D8TE26"/>
<keyword evidence="3" id="KW-0862">Zinc</keyword>
<gene>
    <name evidence="6" type="ORF">SELMODRAFT_431879</name>
</gene>
<dbReference type="Pfam" id="PF20179">
    <property type="entry name" value="MSS51_C"/>
    <property type="match status" value="1"/>
</dbReference>
<protein>
    <recommendedName>
        <fullName evidence="5">MYND-type domain-containing protein</fullName>
    </recommendedName>
</protein>